<proteinExistence type="predicted"/>
<organism evidence="2">
    <name type="scientific">Bacteriophage sp</name>
    <dbReference type="NCBI Taxonomy" id="38018"/>
    <lineage>
        <taxon>Viruses</taxon>
    </lineage>
</organism>
<feature type="compositionally biased region" description="Polar residues" evidence="1">
    <location>
        <begin position="519"/>
        <end position="541"/>
    </location>
</feature>
<evidence type="ECO:0000313" key="2">
    <source>
        <dbReference type="EMBL" id="QNL31494.1"/>
    </source>
</evidence>
<accession>A0A7G9A421</accession>
<name>A0A7G9A421_9VIRU</name>
<feature type="region of interest" description="Disordered" evidence="1">
    <location>
        <begin position="513"/>
        <end position="541"/>
    </location>
</feature>
<reference evidence="2" key="1">
    <citation type="submission" date="2020-07" db="EMBL/GenBank/DDBJ databases">
        <title>Dissolved microcystin release linked to lysis of a Microcystis spp. bloom in Lake Erie (USA) attributed to a novel cyanophage.</title>
        <authorList>
            <person name="McKindles K.M."/>
            <person name="Manes M.A."/>
            <person name="DeMarco J.R."/>
            <person name="McClure A."/>
            <person name="McKay R.M."/>
            <person name="Davis T.W."/>
            <person name="Bullerjahn G.S."/>
        </authorList>
    </citation>
    <scope>NUCLEOTIDE SEQUENCE</scope>
</reference>
<protein>
    <submittedName>
        <fullName evidence="2">Uncharacterized protein</fullName>
    </submittedName>
</protein>
<dbReference type="EMBL" id="MT840185">
    <property type="protein sequence ID" value="QNL31494.1"/>
    <property type="molecule type" value="Genomic_DNA"/>
</dbReference>
<sequence>MLLTRYGYADRWADPNSKPSTNEFIRYHPASSRIILFKPLDRAKIKLSGEYMPYIQTNLKLTISQYHYLRELTAGMDSDSRRLFIHTFLCQRQMRAKSDYHAWKGVPLPRKSFIHVYCRNYSWESVEPFMTRAPYYVKEGICFRYRIHEHIINTFIEKGEDILLSPSRLQDQWFVDADGRPLPKLNKPLSSAPPTQVDLGYGIAWLIRQRDRIERTRDSLSDAELASKRARYLHNLNCYQGILERVTSIDYSKRQAEYSQELTQPHEGLRVYEKGGGLQGASRNFREVLLISSPVINYDVVKCHATIAHHEMEKLGISSHLDEMLSGRVSSPDPLLSVGTVKTAVLAVINGARLVKRLSSRLTIPRLVLEEPLLADKDVPTKARALACLVGYLKGIATSIAKWSKLIPKHEKIAAMSALLQRIEVDSLRDIHDLASNNQHDGALIHNSININEVESGYLLVQPKPISSPEPEESVTVCGRQIEIIPFNAGGANIADIIMGAGTRLQATTGYGAWAPTPHKNTISRSDSSADTSNLSADDSQ</sequence>
<evidence type="ECO:0000256" key="1">
    <source>
        <dbReference type="SAM" id="MobiDB-lite"/>
    </source>
</evidence>